<feature type="domain" description="Transcription regulator PadR N-terminal" evidence="2">
    <location>
        <begin position="6"/>
        <end position="78"/>
    </location>
</feature>
<gene>
    <name evidence="3" type="ORF">GCM10023082_29230</name>
</gene>
<dbReference type="Gene3D" id="1.10.10.10">
    <property type="entry name" value="Winged helix-like DNA-binding domain superfamily/Winged helix DNA-binding domain"/>
    <property type="match status" value="1"/>
</dbReference>
<dbReference type="SUPFAM" id="SSF46785">
    <property type="entry name" value="Winged helix' DNA-binding domain"/>
    <property type="match status" value="1"/>
</dbReference>
<reference evidence="4" key="1">
    <citation type="journal article" date="2019" name="Int. J. Syst. Evol. Microbiol.">
        <title>The Global Catalogue of Microorganisms (GCM) 10K type strain sequencing project: providing services to taxonomists for standard genome sequencing and annotation.</title>
        <authorList>
            <consortium name="The Broad Institute Genomics Platform"/>
            <consortium name="The Broad Institute Genome Sequencing Center for Infectious Disease"/>
            <person name="Wu L."/>
            <person name="Ma J."/>
        </authorList>
    </citation>
    <scope>NUCLEOTIDE SEQUENCE [LARGE SCALE GENOMIC DNA]</scope>
    <source>
        <strain evidence="4">JCM 30846</strain>
    </source>
</reference>
<proteinExistence type="predicted"/>
<comment type="caution">
    <text evidence="3">The sequence shown here is derived from an EMBL/GenBank/DDBJ whole genome shotgun (WGS) entry which is preliminary data.</text>
</comment>
<dbReference type="InterPro" id="IPR036388">
    <property type="entry name" value="WH-like_DNA-bd_sf"/>
</dbReference>
<evidence type="ECO:0000313" key="3">
    <source>
        <dbReference type="EMBL" id="GAA3729603.1"/>
    </source>
</evidence>
<accession>A0ABP7F227</accession>
<organism evidence="3 4">
    <name type="scientific">Streptomyces tremellae</name>
    <dbReference type="NCBI Taxonomy" id="1124239"/>
    <lineage>
        <taxon>Bacteria</taxon>
        <taxon>Bacillati</taxon>
        <taxon>Actinomycetota</taxon>
        <taxon>Actinomycetes</taxon>
        <taxon>Kitasatosporales</taxon>
        <taxon>Streptomycetaceae</taxon>
        <taxon>Streptomyces</taxon>
    </lineage>
</organism>
<evidence type="ECO:0000259" key="2">
    <source>
        <dbReference type="Pfam" id="PF03551"/>
    </source>
</evidence>
<dbReference type="InterPro" id="IPR036390">
    <property type="entry name" value="WH_DNA-bd_sf"/>
</dbReference>
<feature type="region of interest" description="Disordered" evidence="1">
    <location>
        <begin position="180"/>
        <end position="200"/>
    </location>
</feature>
<dbReference type="Proteomes" id="UP001499884">
    <property type="component" value="Unassembled WGS sequence"/>
</dbReference>
<keyword evidence="4" id="KW-1185">Reference proteome</keyword>
<evidence type="ECO:0000256" key="1">
    <source>
        <dbReference type="SAM" id="MobiDB-lite"/>
    </source>
</evidence>
<evidence type="ECO:0000313" key="4">
    <source>
        <dbReference type="Proteomes" id="UP001499884"/>
    </source>
</evidence>
<sequence length="200" mass="22558">MLTLSILGFLAEQPLHAYELRNRISGLSGNSRPVSDGALYPALDRLRRAGFVVREEASGSGAARRHVFTLTESGRREFLRRLAAPAPVEITDRDSFMILLAFLGKLPDPAAQLRILRRRLSFYDRPASYFYEHGRPLRADEMTDRFRRGMLATAAATAHADVEWLRSVIAELEAETGVRAEPWPQRRPAHRPEQARRPAG</sequence>
<dbReference type="EMBL" id="BAABEP010000016">
    <property type="protein sequence ID" value="GAA3729603.1"/>
    <property type="molecule type" value="Genomic_DNA"/>
</dbReference>
<dbReference type="InterPro" id="IPR005149">
    <property type="entry name" value="Tscrpt_reg_PadR_N"/>
</dbReference>
<dbReference type="Pfam" id="PF03551">
    <property type="entry name" value="PadR"/>
    <property type="match status" value="1"/>
</dbReference>
<dbReference type="InterPro" id="IPR052509">
    <property type="entry name" value="Metal_resp_DNA-bind_regulator"/>
</dbReference>
<protein>
    <submittedName>
        <fullName evidence="3">PadR family transcriptional regulator</fullName>
    </submittedName>
</protein>
<feature type="compositionally biased region" description="Basic and acidic residues" evidence="1">
    <location>
        <begin position="190"/>
        <end position="200"/>
    </location>
</feature>
<name>A0ABP7F227_9ACTN</name>
<dbReference type="PANTHER" id="PTHR33169">
    <property type="entry name" value="PADR-FAMILY TRANSCRIPTIONAL REGULATOR"/>
    <property type="match status" value="1"/>
</dbReference>
<dbReference type="PANTHER" id="PTHR33169:SF26">
    <property type="entry name" value="CONSERVED PROTEIN"/>
    <property type="match status" value="1"/>
</dbReference>
<dbReference type="RefSeq" id="WP_345646390.1">
    <property type="nucleotide sequence ID" value="NZ_BAABEP010000016.1"/>
</dbReference>